<dbReference type="eggNOG" id="COG0584">
    <property type="taxonomic scope" value="Bacteria"/>
</dbReference>
<dbReference type="GO" id="GO:0008889">
    <property type="term" value="F:glycerophosphodiester phosphodiesterase activity"/>
    <property type="evidence" value="ECO:0007669"/>
    <property type="project" value="UniProtKB-EC"/>
</dbReference>
<protein>
    <submittedName>
        <fullName evidence="2">GLYCEROPHOSPHORYL DIESTER PHOSPHODIESTERASE (GLYCEROPHOSPHODIESTER PHOSPHODIESTERASE)</fullName>
        <ecNumber evidence="2">3.1.4.46</ecNumber>
    </submittedName>
</protein>
<dbReference type="EC" id="3.1.4.46" evidence="2"/>
<dbReference type="GO" id="GO:0006629">
    <property type="term" value="P:lipid metabolic process"/>
    <property type="evidence" value="ECO:0007669"/>
    <property type="project" value="InterPro"/>
</dbReference>
<dbReference type="PANTHER" id="PTHR46211:SF1">
    <property type="entry name" value="GLYCEROPHOSPHODIESTER PHOSPHODIESTERASE, CYTOPLASMIC"/>
    <property type="match status" value="1"/>
</dbReference>
<dbReference type="KEGG" id="mpu:MYPU_2630"/>
<accession>Q98QU8</accession>
<dbReference type="RefSeq" id="WP_010925067.1">
    <property type="nucleotide sequence ID" value="NC_002771.1"/>
</dbReference>
<dbReference type="PIR" id="G90544">
    <property type="entry name" value="G90544"/>
</dbReference>
<dbReference type="BioCyc" id="MPUL272635:G1GT6-264-MONOMER"/>
<dbReference type="AlphaFoldDB" id="Q98QU8"/>
<sequence length="240" mass="28534">MSRKQLLLAHRGYMAIAPENTPLSFELAKLFGFDGVELDVHLTKDQKLVIIHDESTNRTALNDKVIANETLNSLKKDDHGLFFKVKVPRQTILTLEEFLDKYLDVFEIINVEIKSDVYHYPNIENKIFELSLKYGQKLIDKVIFSSFNFETLKIMKKLNPNFKLAFLFWTKTQLEKVSKNQIFEVCDFLNPWTELYEKIKDELDKFNLPYLLWTIRSNDKYQKFLKDKKVYAQISNYKWK</sequence>
<name>Q98QU8_MYCPU</name>
<dbReference type="InterPro" id="IPR017946">
    <property type="entry name" value="PLC-like_Pdiesterase_TIM-brl"/>
</dbReference>
<dbReference type="InterPro" id="IPR030395">
    <property type="entry name" value="GP_PDE_dom"/>
</dbReference>
<dbReference type="PANTHER" id="PTHR46211">
    <property type="entry name" value="GLYCEROPHOSPHORYL DIESTER PHOSPHODIESTERASE"/>
    <property type="match status" value="1"/>
</dbReference>
<organism evidence="3">
    <name type="scientific">Mycoplasmopsis pulmonis (strain UAB CTIP)</name>
    <name type="common">Mycoplasma pulmonis</name>
    <dbReference type="NCBI Taxonomy" id="272635"/>
    <lineage>
        <taxon>Bacteria</taxon>
        <taxon>Bacillati</taxon>
        <taxon>Mycoplasmatota</taxon>
        <taxon>Mycoplasmoidales</taxon>
        <taxon>Metamycoplasmataceae</taxon>
        <taxon>Mycoplasmopsis</taxon>
    </lineage>
</organism>
<keyword evidence="2" id="KW-0378">Hydrolase</keyword>
<dbReference type="Proteomes" id="UP000000528">
    <property type="component" value="Chromosome"/>
</dbReference>
<dbReference type="STRING" id="272635.gene:17576853"/>
<dbReference type="CDD" id="cd08563">
    <property type="entry name" value="GDPD_TtGDE_like"/>
    <property type="match status" value="1"/>
</dbReference>
<keyword evidence="3" id="KW-1185">Reference proteome</keyword>
<dbReference type="Gene3D" id="3.20.20.190">
    <property type="entry name" value="Phosphatidylinositol (PI) phosphodiesterase"/>
    <property type="match status" value="1"/>
</dbReference>
<proteinExistence type="predicted"/>
<evidence type="ECO:0000313" key="3">
    <source>
        <dbReference type="Proteomes" id="UP000000528"/>
    </source>
</evidence>
<feature type="domain" description="GP-PDE" evidence="1">
    <location>
        <begin position="5"/>
        <end position="240"/>
    </location>
</feature>
<dbReference type="PROSITE" id="PS51704">
    <property type="entry name" value="GP_PDE"/>
    <property type="match status" value="1"/>
</dbReference>
<dbReference type="SUPFAM" id="SSF51695">
    <property type="entry name" value="PLC-like phosphodiesterases"/>
    <property type="match status" value="1"/>
</dbReference>
<dbReference type="Pfam" id="PF03009">
    <property type="entry name" value="GDPD"/>
    <property type="match status" value="1"/>
</dbReference>
<evidence type="ECO:0000313" key="2">
    <source>
        <dbReference type="EMBL" id="CAC13436.1"/>
    </source>
</evidence>
<dbReference type="HOGENOM" id="CLU_030006_3_3_14"/>
<evidence type="ECO:0000259" key="1">
    <source>
        <dbReference type="PROSITE" id="PS51704"/>
    </source>
</evidence>
<reference evidence="2 3" key="1">
    <citation type="journal article" date="2001" name="Nucleic Acids Res.">
        <title>The complete genome sequence of the murine respiratory pathogen Mycoplasma pulmonis.</title>
        <authorList>
            <person name="Chambaud I."/>
            <person name="Heilig R."/>
            <person name="Ferris S."/>
            <person name="Barbe V."/>
            <person name="Samson D."/>
            <person name="Galisson F."/>
            <person name="Moszer I."/>
            <person name="Dybvig K."/>
            <person name="Wroblewski H."/>
            <person name="Viari A."/>
            <person name="Rocha E.P.C."/>
            <person name="Blanchard A."/>
        </authorList>
    </citation>
    <scope>NUCLEOTIDE SEQUENCE [LARGE SCALE GENOMIC DNA]</scope>
    <source>
        <strain evidence="2 3">UAB CTIP</strain>
    </source>
</reference>
<dbReference type="EMBL" id="AL445563">
    <property type="protein sequence ID" value="CAC13436.1"/>
    <property type="molecule type" value="Genomic_DNA"/>
</dbReference>
<gene>
    <name evidence="2" type="ordered locus">MYPU_2630</name>
</gene>